<accession>A0A1M5DBU9</accession>
<evidence type="ECO:0000256" key="1">
    <source>
        <dbReference type="ARBA" id="ARBA00022649"/>
    </source>
</evidence>
<keyword evidence="1" id="KW-1277">Toxin-antitoxin system</keyword>
<dbReference type="InterPro" id="IPR052747">
    <property type="entry name" value="TA_system_RelE_toxin"/>
</dbReference>
<dbReference type="PANTHER" id="PTHR38813">
    <property type="match status" value="1"/>
</dbReference>
<dbReference type="STRING" id="1122155.SAMN02745158_04487"/>
<dbReference type="OrthoDB" id="9805098at2"/>
<dbReference type="Pfam" id="PF05016">
    <property type="entry name" value="ParE_toxin"/>
    <property type="match status" value="1"/>
</dbReference>
<reference evidence="2 3" key="1">
    <citation type="submission" date="2016-11" db="EMBL/GenBank/DDBJ databases">
        <authorList>
            <person name="Jaros S."/>
            <person name="Januszkiewicz K."/>
            <person name="Wedrychowicz H."/>
        </authorList>
    </citation>
    <scope>NUCLEOTIDE SEQUENCE [LARGE SCALE GENOMIC DNA]</scope>
    <source>
        <strain evidence="2 3">DSM 17459</strain>
    </source>
</reference>
<name>A0A1M5DBU9_9CLOT</name>
<proteinExistence type="predicted"/>
<organism evidence="2 3">
    <name type="scientific">Lactonifactor longoviformis DSM 17459</name>
    <dbReference type="NCBI Taxonomy" id="1122155"/>
    <lineage>
        <taxon>Bacteria</taxon>
        <taxon>Bacillati</taxon>
        <taxon>Bacillota</taxon>
        <taxon>Clostridia</taxon>
        <taxon>Eubacteriales</taxon>
        <taxon>Clostridiaceae</taxon>
        <taxon>Lactonifactor</taxon>
    </lineage>
</organism>
<dbReference type="EMBL" id="FQVI01000065">
    <property type="protein sequence ID" value="SHF64334.1"/>
    <property type="molecule type" value="Genomic_DNA"/>
</dbReference>
<sequence>MQIEYSKAAAKAIKAMDKPTKQRIKAGIEGLTEKPPKGDIKVMQGYTDGRQRLRVGKYRVIYQYRKNDVEILHIMDIGSRGDIYK</sequence>
<dbReference type="PANTHER" id="PTHR38813:SF1">
    <property type="entry name" value="TOXIN RELE1-RELATED"/>
    <property type="match status" value="1"/>
</dbReference>
<dbReference type="Proteomes" id="UP000184245">
    <property type="component" value="Unassembled WGS sequence"/>
</dbReference>
<dbReference type="SUPFAM" id="SSF143011">
    <property type="entry name" value="RelE-like"/>
    <property type="match status" value="1"/>
</dbReference>
<dbReference type="RefSeq" id="WP_072854960.1">
    <property type="nucleotide sequence ID" value="NZ_FQVI01000065.1"/>
</dbReference>
<dbReference type="InterPro" id="IPR007712">
    <property type="entry name" value="RelE/ParE_toxin"/>
</dbReference>
<dbReference type="InterPro" id="IPR035093">
    <property type="entry name" value="RelE/ParE_toxin_dom_sf"/>
</dbReference>
<dbReference type="AlphaFoldDB" id="A0A1M5DBU9"/>
<evidence type="ECO:0000313" key="2">
    <source>
        <dbReference type="EMBL" id="SHF64334.1"/>
    </source>
</evidence>
<protein>
    <submittedName>
        <fullName evidence="2">mRNA interferase RelE/StbE</fullName>
    </submittedName>
</protein>
<evidence type="ECO:0000313" key="3">
    <source>
        <dbReference type="Proteomes" id="UP000184245"/>
    </source>
</evidence>
<dbReference type="Gene3D" id="3.30.2310.20">
    <property type="entry name" value="RelE-like"/>
    <property type="match status" value="1"/>
</dbReference>
<gene>
    <name evidence="2" type="ORF">SAMN02745158_04487</name>
</gene>
<keyword evidence="3" id="KW-1185">Reference proteome</keyword>